<dbReference type="GO" id="GO:0005886">
    <property type="term" value="C:plasma membrane"/>
    <property type="evidence" value="ECO:0007669"/>
    <property type="project" value="UniProtKB-SubCell"/>
</dbReference>
<keyword evidence="6" id="KW-0012">Acyltransferase</keyword>
<keyword evidence="8" id="KW-1185">Reference proteome</keyword>
<dbReference type="AlphaFoldDB" id="A0A2M9CQM8"/>
<sequence length="322" mass="35317">MSLDTGALFTFAWRHAHRVPGPLLRAGFALAADVAWLRHGGGVRRLEANLARVRPELSAREVRRLSRRSMRSYMRYYQEAFTLHAATPEQITARVREEGSAPVRAHLEAGRSPVLALGHLGNWDLAGAWASTHLARVLTVAERLRPEELFQEFLRFRTALGIDILALGDTDVFRSLVRAARGPDRILPLLADRDLTASGVEVDLLGHHARVAAGPASLAVATGAPLFAVAITYERLRGSRRRAAGTPWGIVLRFGDEIVAEALDLPPDATKEQRVTATTQAWVTDLARTIHEVPEDWHMLQRVFVADLDPARDAAVRGAGAA</sequence>
<organism evidence="7 8">
    <name type="scientific">Sediminihabitans luteus</name>
    <dbReference type="NCBI Taxonomy" id="1138585"/>
    <lineage>
        <taxon>Bacteria</taxon>
        <taxon>Bacillati</taxon>
        <taxon>Actinomycetota</taxon>
        <taxon>Actinomycetes</taxon>
        <taxon>Micrococcales</taxon>
        <taxon>Cellulomonadaceae</taxon>
        <taxon>Sediminihabitans</taxon>
    </lineage>
</organism>
<keyword evidence="4 7" id="KW-0808">Transferase</keyword>
<keyword evidence="2" id="KW-1003">Cell membrane</keyword>
<dbReference type="PANTHER" id="PTHR30606">
    <property type="entry name" value="LIPID A BIOSYNTHESIS LAUROYL ACYLTRANSFERASE"/>
    <property type="match status" value="1"/>
</dbReference>
<dbReference type="Proteomes" id="UP000231693">
    <property type="component" value="Unassembled WGS sequence"/>
</dbReference>
<reference evidence="7 8" key="1">
    <citation type="submission" date="2017-11" db="EMBL/GenBank/DDBJ databases">
        <title>Genomic Encyclopedia of Archaeal and Bacterial Type Strains, Phase II (KMG-II): From Individual Species to Whole Genera.</title>
        <authorList>
            <person name="Goeker M."/>
        </authorList>
    </citation>
    <scope>NUCLEOTIDE SEQUENCE [LARGE SCALE GENOMIC DNA]</scope>
    <source>
        <strain evidence="7 8">DSM 25478</strain>
    </source>
</reference>
<evidence type="ECO:0000256" key="6">
    <source>
        <dbReference type="ARBA" id="ARBA00023315"/>
    </source>
</evidence>
<dbReference type="NCBIfam" id="NF005919">
    <property type="entry name" value="PRK07920.1"/>
    <property type="match status" value="1"/>
</dbReference>
<dbReference type="EMBL" id="PGFE01000002">
    <property type="protein sequence ID" value="PJJ74145.1"/>
    <property type="molecule type" value="Genomic_DNA"/>
</dbReference>
<evidence type="ECO:0000256" key="2">
    <source>
        <dbReference type="ARBA" id="ARBA00022475"/>
    </source>
</evidence>
<comment type="subcellular location">
    <subcellularLocation>
        <location evidence="1">Cell inner membrane</location>
    </subcellularLocation>
</comment>
<protein>
    <submittedName>
        <fullName evidence="7">KDO2-lipid IV(A) lauroyltransferase</fullName>
    </submittedName>
</protein>
<evidence type="ECO:0000256" key="1">
    <source>
        <dbReference type="ARBA" id="ARBA00004533"/>
    </source>
</evidence>
<keyword evidence="5" id="KW-0472">Membrane</keyword>
<dbReference type="GO" id="GO:0009247">
    <property type="term" value="P:glycolipid biosynthetic process"/>
    <property type="evidence" value="ECO:0007669"/>
    <property type="project" value="UniProtKB-ARBA"/>
</dbReference>
<dbReference type="GO" id="GO:0016746">
    <property type="term" value="F:acyltransferase activity"/>
    <property type="evidence" value="ECO:0007669"/>
    <property type="project" value="UniProtKB-KW"/>
</dbReference>
<dbReference type="RefSeq" id="WP_239073187.1">
    <property type="nucleotide sequence ID" value="NZ_BOOX01000006.1"/>
</dbReference>
<accession>A0A2M9CQM8</accession>
<dbReference type="Pfam" id="PF03279">
    <property type="entry name" value="Lip_A_acyltrans"/>
    <property type="match status" value="1"/>
</dbReference>
<dbReference type="InterPro" id="IPR004960">
    <property type="entry name" value="LipA_acyltrans"/>
</dbReference>
<dbReference type="PANTHER" id="PTHR30606:SF10">
    <property type="entry name" value="PHOSPHATIDYLINOSITOL MANNOSIDE ACYLTRANSFERASE"/>
    <property type="match status" value="1"/>
</dbReference>
<proteinExistence type="predicted"/>
<dbReference type="CDD" id="cd07984">
    <property type="entry name" value="LPLAT_LABLAT-like"/>
    <property type="match status" value="1"/>
</dbReference>
<evidence type="ECO:0000256" key="5">
    <source>
        <dbReference type="ARBA" id="ARBA00023136"/>
    </source>
</evidence>
<keyword evidence="3" id="KW-0997">Cell inner membrane</keyword>
<evidence type="ECO:0000313" key="7">
    <source>
        <dbReference type="EMBL" id="PJJ74145.1"/>
    </source>
</evidence>
<evidence type="ECO:0000256" key="3">
    <source>
        <dbReference type="ARBA" id="ARBA00022519"/>
    </source>
</evidence>
<evidence type="ECO:0000256" key="4">
    <source>
        <dbReference type="ARBA" id="ARBA00022679"/>
    </source>
</evidence>
<evidence type="ECO:0000313" key="8">
    <source>
        <dbReference type="Proteomes" id="UP000231693"/>
    </source>
</evidence>
<gene>
    <name evidence="7" type="ORF">CLV28_1639</name>
</gene>
<comment type="caution">
    <text evidence="7">The sequence shown here is derived from an EMBL/GenBank/DDBJ whole genome shotgun (WGS) entry which is preliminary data.</text>
</comment>
<name>A0A2M9CQM8_9CELL</name>